<reference evidence="2" key="1">
    <citation type="submission" date="2022-10" db="EMBL/GenBank/DDBJ databases">
        <title>Gaoshiqiia sediminis gen. nov., sp. nov., isolated from coastal sediment.</title>
        <authorList>
            <person name="Yu W.X."/>
            <person name="Mu D.S."/>
            <person name="Du J.Z."/>
            <person name="Liang Y.Q."/>
        </authorList>
    </citation>
    <scope>NUCLEOTIDE SEQUENCE</scope>
    <source>
        <strain evidence="2">A06</strain>
    </source>
</reference>
<dbReference type="Pfam" id="PF13751">
    <property type="entry name" value="DDE_Tnp_1_6"/>
    <property type="match status" value="1"/>
</dbReference>
<protein>
    <submittedName>
        <fullName evidence="2">Transposase</fullName>
    </submittedName>
</protein>
<gene>
    <name evidence="2" type="ORF">N2K84_20150</name>
</gene>
<keyword evidence="3" id="KW-1185">Reference proteome</keyword>
<evidence type="ECO:0000313" key="3">
    <source>
        <dbReference type="Proteomes" id="UP001163821"/>
    </source>
</evidence>
<evidence type="ECO:0000259" key="1">
    <source>
        <dbReference type="Pfam" id="PF13751"/>
    </source>
</evidence>
<evidence type="ECO:0000313" key="2">
    <source>
        <dbReference type="EMBL" id="MCW0485052.1"/>
    </source>
</evidence>
<name>A0AA41YF83_9BACT</name>
<dbReference type="Proteomes" id="UP001163821">
    <property type="component" value="Unassembled WGS sequence"/>
</dbReference>
<dbReference type="PANTHER" id="PTHR33408:SF2">
    <property type="entry name" value="TRANSPOSASE DDE DOMAIN-CONTAINING PROTEIN"/>
    <property type="match status" value="1"/>
</dbReference>
<comment type="caution">
    <text evidence="2">The sequence shown here is derived from an EMBL/GenBank/DDBJ whole genome shotgun (WGS) entry which is preliminary data.</text>
</comment>
<sequence length="284" mass="33288">KKKLEYGAKHWPENLRKYQSQQEILKERNSFSKTDTDATFMRTKEDHMKNGQLKPCYNWQFSTNNQFVVNYTVTQTTTDTTTLIEHLESHKQQYGSYPETATADSGYGSEENYQFIEEKGIEGFIKFNYFHKEQTRKFKEDIFRRENHHYNPELDCFYCPMGQKMQKAGEGKRKTSTGFEQQVSFYQAPNCQGCPLRWGCHKAKGERVIEVNHNLERHKQKARDLLLSPEGIEHRKRRPADVEATFGNIKQNKGFRRFMLRGKKKVEIETGLVALAHNLSKIGA</sequence>
<dbReference type="EMBL" id="JAPAAF010000101">
    <property type="protein sequence ID" value="MCW0485052.1"/>
    <property type="molecule type" value="Genomic_DNA"/>
</dbReference>
<proteinExistence type="predicted"/>
<accession>A0AA41YF83</accession>
<dbReference type="RefSeq" id="WP_282593638.1">
    <property type="nucleotide sequence ID" value="NZ_JAPAAF010000101.1"/>
</dbReference>
<dbReference type="AlphaFoldDB" id="A0AA41YF83"/>
<dbReference type="InterPro" id="IPR025668">
    <property type="entry name" value="Tnp_DDE_dom"/>
</dbReference>
<organism evidence="2 3">
    <name type="scientific">Gaoshiqia sediminis</name>
    <dbReference type="NCBI Taxonomy" id="2986998"/>
    <lineage>
        <taxon>Bacteria</taxon>
        <taxon>Pseudomonadati</taxon>
        <taxon>Bacteroidota</taxon>
        <taxon>Bacteroidia</taxon>
        <taxon>Marinilabiliales</taxon>
        <taxon>Prolixibacteraceae</taxon>
        <taxon>Gaoshiqia</taxon>
    </lineage>
</organism>
<feature type="non-terminal residue" evidence="2">
    <location>
        <position position="1"/>
    </location>
</feature>
<feature type="domain" description="Transposase DDE" evidence="1">
    <location>
        <begin position="158"/>
        <end position="282"/>
    </location>
</feature>
<dbReference type="PANTHER" id="PTHR33408">
    <property type="entry name" value="TRANSPOSASE"/>
    <property type="match status" value="1"/>
</dbReference>